<dbReference type="Proteomes" id="UP001234913">
    <property type="component" value="Chromosome"/>
</dbReference>
<evidence type="ECO:0000313" key="1">
    <source>
        <dbReference type="EMBL" id="XKR68563.1"/>
    </source>
</evidence>
<accession>A0ACD5FK71</accession>
<organism evidence="1 2">
    <name type="scientific">Staphylococcus hyicus</name>
    <dbReference type="NCBI Taxonomy" id="1284"/>
    <lineage>
        <taxon>Bacteria</taxon>
        <taxon>Bacillati</taxon>
        <taxon>Bacillota</taxon>
        <taxon>Bacilli</taxon>
        <taxon>Bacillales</taxon>
        <taxon>Staphylococcaceae</taxon>
        <taxon>Staphylococcus</taxon>
    </lineage>
</organism>
<name>A0ACD5FK71_STAHY</name>
<protein>
    <submittedName>
        <fullName evidence="1">DeoR/GlpR family DNA-binding transcription regulator</fullName>
    </submittedName>
</protein>
<sequence length="252" mass="27885">MLTEKRHEMIIAALTQHHFLSLQHLMEYTGCSASTIRRDLTKLQNDGVLIRVHGGAKLSQVQHELALDAKRTHHIDEKINIAKNAAQLIKDDDCIYIDAGSTTLEMIAHVHAQNVTVVTNGLPHVDALIKKGLQPIIVGGTIKTTTLAVVGPRAADSLKHYSFNKVFLGINGIDCDTGFTTPDEQEALMKENAMKQGLQTYILADASKFHQSYFARIHTEDDPIIIITSQKAMDTIDLSRFKAKYEFLGGAE</sequence>
<proteinExistence type="predicted"/>
<keyword evidence="1" id="KW-0238">DNA-binding</keyword>
<gene>
    <name evidence="1" type="ORF">QUC96_008890</name>
</gene>
<dbReference type="EMBL" id="CP171742">
    <property type="protein sequence ID" value="XKR68563.1"/>
    <property type="molecule type" value="Genomic_DNA"/>
</dbReference>
<evidence type="ECO:0000313" key="2">
    <source>
        <dbReference type="Proteomes" id="UP001234913"/>
    </source>
</evidence>
<reference evidence="1" key="1">
    <citation type="submission" date="2024-09" db="EMBL/GenBank/DDBJ databases">
        <authorList>
            <person name="Gagne-Thivierge C."/>
        </authorList>
    </citation>
    <scope>NUCLEOTIDE SEQUENCE</scope>
    <source>
        <strain evidence="1">SC310</strain>
    </source>
</reference>
<keyword evidence="2" id="KW-1185">Reference proteome</keyword>